<comment type="caution">
    <text evidence="1">The sequence shown here is derived from an EMBL/GenBank/DDBJ whole genome shotgun (WGS) entry which is preliminary data.</text>
</comment>
<evidence type="ECO:0000313" key="1">
    <source>
        <dbReference type="EMBL" id="MPN40365.1"/>
    </source>
</evidence>
<accession>A0A645HMT9</accession>
<name>A0A645HMT9_9ZZZZ</name>
<dbReference type="AlphaFoldDB" id="A0A645HMT9"/>
<reference evidence="1" key="1">
    <citation type="submission" date="2019-08" db="EMBL/GenBank/DDBJ databases">
        <authorList>
            <person name="Kucharzyk K."/>
            <person name="Murdoch R.W."/>
            <person name="Higgins S."/>
            <person name="Loffler F."/>
        </authorList>
    </citation>
    <scope>NUCLEOTIDE SEQUENCE</scope>
</reference>
<gene>
    <name evidence="1" type="ORF">SDC9_187901</name>
</gene>
<proteinExistence type="predicted"/>
<organism evidence="1">
    <name type="scientific">bioreactor metagenome</name>
    <dbReference type="NCBI Taxonomy" id="1076179"/>
    <lineage>
        <taxon>unclassified sequences</taxon>
        <taxon>metagenomes</taxon>
        <taxon>ecological metagenomes</taxon>
    </lineage>
</organism>
<dbReference type="EMBL" id="VSSQ01096732">
    <property type="protein sequence ID" value="MPN40365.1"/>
    <property type="molecule type" value="Genomic_DNA"/>
</dbReference>
<protein>
    <submittedName>
        <fullName evidence="1">Uncharacterized protein</fullName>
    </submittedName>
</protein>
<sequence length="75" mass="8172">MGILKMADKYSVERLENACARALSYTPRPTSRNISAILKSGQDKVLPSAGPARKADDRHSFIRGAEYYGGGRDAD</sequence>